<evidence type="ECO:0000259" key="2">
    <source>
        <dbReference type="PROSITE" id="PS50021"/>
    </source>
</evidence>
<dbReference type="GO" id="GO:0051015">
    <property type="term" value="F:actin filament binding"/>
    <property type="evidence" value="ECO:0007669"/>
    <property type="project" value="TreeGrafter"/>
</dbReference>
<proteinExistence type="predicted"/>
<organism evidence="3 4">
    <name type="scientific">Cervus elaphus hippelaphus</name>
    <name type="common">European red deer</name>
    <dbReference type="NCBI Taxonomy" id="46360"/>
    <lineage>
        <taxon>Eukaryota</taxon>
        <taxon>Metazoa</taxon>
        <taxon>Chordata</taxon>
        <taxon>Craniata</taxon>
        <taxon>Vertebrata</taxon>
        <taxon>Euteleostomi</taxon>
        <taxon>Mammalia</taxon>
        <taxon>Eutheria</taxon>
        <taxon>Laurasiatheria</taxon>
        <taxon>Artiodactyla</taxon>
        <taxon>Ruminantia</taxon>
        <taxon>Pecora</taxon>
        <taxon>Cervidae</taxon>
        <taxon>Cervinae</taxon>
        <taxon>Cervus</taxon>
    </lineage>
</organism>
<dbReference type="OrthoDB" id="21595at2759"/>
<protein>
    <recommendedName>
        <fullName evidence="2">Calponin-homology (CH) domain-containing protein</fullName>
    </recommendedName>
</protein>
<dbReference type="InterPro" id="IPR003096">
    <property type="entry name" value="SM22_calponin"/>
</dbReference>
<keyword evidence="4" id="KW-1185">Reference proteome</keyword>
<accession>A0A212CQL4</accession>
<dbReference type="SUPFAM" id="SSF47576">
    <property type="entry name" value="Calponin-homology domain, CH-domain"/>
    <property type="match status" value="2"/>
</dbReference>
<dbReference type="PANTHER" id="PTHR47385:SF7">
    <property type="entry name" value="CALPONIN-2"/>
    <property type="match status" value="1"/>
</dbReference>
<feature type="non-terminal residue" evidence="3">
    <location>
        <position position="1"/>
    </location>
</feature>
<comment type="caution">
    <text evidence="3">The sequence shown here is derived from an EMBL/GenBank/DDBJ whole genome shotgun (WGS) entry which is preliminary data.</text>
</comment>
<dbReference type="InterPro" id="IPR001715">
    <property type="entry name" value="CH_dom"/>
</dbReference>
<dbReference type="GO" id="GO:0015629">
    <property type="term" value="C:actin cytoskeleton"/>
    <property type="evidence" value="ECO:0007669"/>
    <property type="project" value="TreeGrafter"/>
</dbReference>
<name>A0A212CQL4_CEREH</name>
<dbReference type="AlphaFoldDB" id="A0A212CQL4"/>
<sequence length="130" mass="14768">LDFQKGLKDWIILDTLMNKLQLGSIPKTNCAMQKWQQPENLSNFIKVTVSYGMNPVNLFEADKLSESGNLMQKGLKDWIILDTLMNTLQLGSIPKTNCATQKWQQPENLSNFIKVTVSYGMNPVNLFEAD</sequence>
<evidence type="ECO:0000313" key="3">
    <source>
        <dbReference type="EMBL" id="OWK08306.1"/>
    </source>
</evidence>
<keyword evidence="1" id="KW-0597">Phosphoprotein</keyword>
<reference evidence="3 4" key="1">
    <citation type="journal article" date="2018" name="Mol. Genet. Genomics">
        <title>The red deer Cervus elaphus genome CerEla1.0: sequencing, annotating, genes, and chromosomes.</title>
        <authorList>
            <person name="Bana N.A."/>
            <person name="Nyiri A."/>
            <person name="Nagy J."/>
            <person name="Frank K."/>
            <person name="Nagy T."/>
            <person name="Steger V."/>
            <person name="Schiller M."/>
            <person name="Lakatos P."/>
            <person name="Sugar L."/>
            <person name="Horn P."/>
            <person name="Barta E."/>
            <person name="Orosz L."/>
        </authorList>
    </citation>
    <scope>NUCLEOTIDE SEQUENCE [LARGE SCALE GENOMIC DNA]</scope>
    <source>
        <strain evidence="3">Hungarian</strain>
    </source>
</reference>
<evidence type="ECO:0000256" key="1">
    <source>
        <dbReference type="ARBA" id="ARBA00022553"/>
    </source>
</evidence>
<dbReference type="InterPro" id="IPR050606">
    <property type="entry name" value="Calponin-like"/>
</dbReference>
<dbReference type="Pfam" id="PF00307">
    <property type="entry name" value="CH"/>
    <property type="match status" value="1"/>
</dbReference>
<dbReference type="PRINTS" id="PR00888">
    <property type="entry name" value="SM22CALPONIN"/>
</dbReference>
<dbReference type="EMBL" id="MKHE01000014">
    <property type="protein sequence ID" value="OWK08306.1"/>
    <property type="molecule type" value="Genomic_DNA"/>
</dbReference>
<dbReference type="GO" id="GO:0007015">
    <property type="term" value="P:actin filament organization"/>
    <property type="evidence" value="ECO:0007669"/>
    <property type="project" value="TreeGrafter"/>
</dbReference>
<feature type="domain" description="Calponin-homology (CH)" evidence="2">
    <location>
        <begin position="1"/>
        <end position="84"/>
    </location>
</feature>
<gene>
    <name evidence="3" type="ORF">Celaphus_00010793</name>
</gene>
<dbReference type="Proteomes" id="UP000242450">
    <property type="component" value="Chromosome 14"/>
</dbReference>
<dbReference type="GO" id="GO:0005925">
    <property type="term" value="C:focal adhesion"/>
    <property type="evidence" value="ECO:0007669"/>
    <property type="project" value="TreeGrafter"/>
</dbReference>
<dbReference type="PANTHER" id="PTHR47385">
    <property type="entry name" value="CALPONIN"/>
    <property type="match status" value="1"/>
</dbReference>
<dbReference type="PROSITE" id="PS50021">
    <property type="entry name" value="CH"/>
    <property type="match status" value="1"/>
</dbReference>
<evidence type="ECO:0000313" key="4">
    <source>
        <dbReference type="Proteomes" id="UP000242450"/>
    </source>
</evidence>
<dbReference type="Gene3D" id="1.10.418.10">
    <property type="entry name" value="Calponin-like domain"/>
    <property type="match status" value="2"/>
</dbReference>
<dbReference type="InterPro" id="IPR036872">
    <property type="entry name" value="CH_dom_sf"/>
</dbReference>